<evidence type="ECO:0000313" key="1">
    <source>
        <dbReference type="EMBL" id="KAE8374736.1"/>
    </source>
</evidence>
<dbReference type="Pfam" id="PF15474">
    <property type="entry name" value="MU117"/>
    <property type="match status" value="1"/>
</dbReference>
<organism evidence="1 2">
    <name type="scientific">Aspergillus bertholletiae</name>
    <dbReference type="NCBI Taxonomy" id="1226010"/>
    <lineage>
        <taxon>Eukaryota</taxon>
        <taxon>Fungi</taxon>
        <taxon>Dikarya</taxon>
        <taxon>Ascomycota</taxon>
        <taxon>Pezizomycotina</taxon>
        <taxon>Eurotiomycetes</taxon>
        <taxon>Eurotiomycetidae</taxon>
        <taxon>Eurotiales</taxon>
        <taxon>Aspergillaceae</taxon>
        <taxon>Aspergillus</taxon>
        <taxon>Aspergillus subgen. Circumdati</taxon>
    </lineage>
</organism>
<accession>A0A5N7AZJ7</accession>
<keyword evidence="2" id="KW-1185">Reference proteome</keyword>
<dbReference type="Proteomes" id="UP000326198">
    <property type="component" value="Unassembled WGS sequence"/>
</dbReference>
<dbReference type="AlphaFoldDB" id="A0A5N7AZJ7"/>
<gene>
    <name evidence="1" type="ORF">BDV26DRAFT_295726</name>
</gene>
<sequence length="237" mass="26051">MDASGAKDIRSSLVRARRREKIAHGAFQIASSTDSPQGRGHSHVRLALCFFLSDIFFTPGTLPEGSTAPPWAWSVVGPITLDITDYTYTWTLPLGTSTIDTGKFVIQAQGYNPLTNIFEPDPSAYDCKGSSMCKTPDFLKWCDHAVNALQRNDDISYFSTAANETGMNQSGNCWGDQTRSCGVFIQGDASCSISGNDLWNDYQKIRKIGGCSKCGSFHREDGCLITINYIYRCDNHG</sequence>
<reference evidence="1 2" key="1">
    <citation type="submission" date="2019-04" db="EMBL/GenBank/DDBJ databases">
        <title>Friends and foes A comparative genomics studyof 23 Aspergillus species from section Flavi.</title>
        <authorList>
            <consortium name="DOE Joint Genome Institute"/>
            <person name="Kjaerbolling I."/>
            <person name="Vesth T."/>
            <person name="Frisvad J.C."/>
            <person name="Nybo J.L."/>
            <person name="Theobald S."/>
            <person name="Kildgaard S."/>
            <person name="Isbrandt T."/>
            <person name="Kuo A."/>
            <person name="Sato A."/>
            <person name="Lyhne E.K."/>
            <person name="Kogle M.E."/>
            <person name="Wiebenga A."/>
            <person name="Kun R.S."/>
            <person name="Lubbers R.J."/>
            <person name="Makela M.R."/>
            <person name="Barry K."/>
            <person name="Chovatia M."/>
            <person name="Clum A."/>
            <person name="Daum C."/>
            <person name="Haridas S."/>
            <person name="He G."/>
            <person name="LaButti K."/>
            <person name="Lipzen A."/>
            <person name="Mondo S."/>
            <person name="Riley R."/>
            <person name="Salamov A."/>
            <person name="Simmons B.A."/>
            <person name="Magnuson J.K."/>
            <person name="Henrissat B."/>
            <person name="Mortensen U.H."/>
            <person name="Larsen T.O."/>
            <person name="Devries R.P."/>
            <person name="Grigoriev I.V."/>
            <person name="Machida M."/>
            <person name="Baker S.E."/>
            <person name="Andersen M.R."/>
        </authorList>
    </citation>
    <scope>NUCLEOTIDE SEQUENCE [LARGE SCALE GENOMIC DNA]</scope>
    <source>
        <strain evidence="1 2">IBT 29228</strain>
    </source>
</reference>
<evidence type="ECO:0000313" key="2">
    <source>
        <dbReference type="Proteomes" id="UP000326198"/>
    </source>
</evidence>
<protein>
    <submittedName>
        <fullName evidence="1">Uncharacterized protein</fullName>
    </submittedName>
</protein>
<dbReference type="InterPro" id="IPR029167">
    <property type="entry name" value="Mug117"/>
</dbReference>
<dbReference type="EMBL" id="ML736277">
    <property type="protein sequence ID" value="KAE8374736.1"/>
    <property type="molecule type" value="Genomic_DNA"/>
</dbReference>
<proteinExistence type="predicted"/>
<dbReference type="OrthoDB" id="1896086at2759"/>
<name>A0A5N7AZJ7_9EURO</name>
<dbReference type="Gene3D" id="3.30.430.10">
    <property type="entry name" value="Killer Toxin P4, subunit A"/>
    <property type="match status" value="1"/>
</dbReference>